<dbReference type="Gene3D" id="3.30.40.10">
    <property type="entry name" value="Zinc/RING finger domain, C3HC4 (zinc finger)"/>
    <property type="match status" value="1"/>
</dbReference>
<keyword evidence="9" id="KW-0812">Transmembrane</keyword>
<keyword evidence="9" id="KW-0472">Membrane</keyword>
<keyword evidence="9" id="KW-1133">Transmembrane helix</keyword>
<evidence type="ECO:0000256" key="9">
    <source>
        <dbReference type="SAM" id="Phobius"/>
    </source>
</evidence>
<dbReference type="GO" id="GO:0016567">
    <property type="term" value="P:protein ubiquitination"/>
    <property type="evidence" value="ECO:0007669"/>
    <property type="project" value="InterPro"/>
</dbReference>
<feature type="transmembrane region" description="Helical" evidence="9">
    <location>
        <begin position="428"/>
        <end position="447"/>
    </location>
</feature>
<name>A0A7S1TPH5_9STRA</name>
<feature type="region of interest" description="Disordered" evidence="8">
    <location>
        <begin position="1"/>
        <end position="23"/>
    </location>
</feature>
<evidence type="ECO:0000256" key="1">
    <source>
        <dbReference type="ARBA" id="ARBA00022679"/>
    </source>
</evidence>
<evidence type="ECO:0000256" key="2">
    <source>
        <dbReference type="ARBA" id="ARBA00022723"/>
    </source>
</evidence>
<keyword evidence="4 7" id="KW-0863">Zinc-finger</keyword>
<feature type="domain" description="RING-type" evidence="11">
    <location>
        <begin position="146"/>
        <end position="405"/>
    </location>
</feature>
<evidence type="ECO:0000256" key="7">
    <source>
        <dbReference type="PROSITE-ProRule" id="PRU00175"/>
    </source>
</evidence>
<dbReference type="InterPro" id="IPR001841">
    <property type="entry name" value="Znf_RING"/>
</dbReference>
<protein>
    <recommendedName>
        <fullName evidence="13">RING-type domain-containing protein</fullName>
    </recommendedName>
</protein>
<keyword evidence="6" id="KW-0862">Zinc</keyword>
<gene>
    <name evidence="12" type="ORF">PPAR1163_LOCUS1360</name>
</gene>
<keyword evidence="3" id="KW-0677">Repeat</keyword>
<evidence type="ECO:0000259" key="11">
    <source>
        <dbReference type="PROSITE" id="PS51873"/>
    </source>
</evidence>
<evidence type="ECO:0000256" key="5">
    <source>
        <dbReference type="ARBA" id="ARBA00022786"/>
    </source>
</evidence>
<dbReference type="AlphaFoldDB" id="A0A7S1TPH5"/>
<dbReference type="GO" id="GO:0004842">
    <property type="term" value="F:ubiquitin-protein transferase activity"/>
    <property type="evidence" value="ECO:0007669"/>
    <property type="project" value="InterPro"/>
</dbReference>
<evidence type="ECO:0008006" key="13">
    <source>
        <dbReference type="Google" id="ProtNLM"/>
    </source>
</evidence>
<reference evidence="12" key="1">
    <citation type="submission" date="2021-01" db="EMBL/GenBank/DDBJ databases">
        <authorList>
            <person name="Corre E."/>
            <person name="Pelletier E."/>
            <person name="Niang G."/>
            <person name="Scheremetjew M."/>
            <person name="Finn R."/>
            <person name="Kale V."/>
            <person name="Holt S."/>
            <person name="Cochrane G."/>
            <person name="Meng A."/>
            <person name="Brown T."/>
            <person name="Cohen L."/>
        </authorList>
    </citation>
    <scope>NUCLEOTIDE SEQUENCE</scope>
    <source>
        <strain evidence="12">CCMP2877</strain>
    </source>
</reference>
<dbReference type="GO" id="GO:0008270">
    <property type="term" value="F:zinc ion binding"/>
    <property type="evidence" value="ECO:0007669"/>
    <property type="project" value="UniProtKB-KW"/>
</dbReference>
<dbReference type="SMART" id="SM00184">
    <property type="entry name" value="RING"/>
    <property type="match status" value="2"/>
</dbReference>
<dbReference type="InterPro" id="IPR044066">
    <property type="entry name" value="TRIAD_supradom"/>
</dbReference>
<dbReference type="PANTHER" id="PTHR11685">
    <property type="entry name" value="RBR FAMILY RING FINGER AND IBR DOMAIN-CONTAINING"/>
    <property type="match status" value="1"/>
</dbReference>
<dbReference type="InterPro" id="IPR018957">
    <property type="entry name" value="Znf_C3HC4_RING-type"/>
</dbReference>
<dbReference type="Gene3D" id="1.20.120.1750">
    <property type="match status" value="1"/>
</dbReference>
<keyword evidence="5" id="KW-0833">Ubl conjugation pathway</keyword>
<dbReference type="EMBL" id="HBGJ01002028">
    <property type="protein sequence ID" value="CAD9243016.1"/>
    <property type="molecule type" value="Transcribed_RNA"/>
</dbReference>
<evidence type="ECO:0000256" key="6">
    <source>
        <dbReference type="ARBA" id="ARBA00022833"/>
    </source>
</evidence>
<evidence type="ECO:0000256" key="4">
    <source>
        <dbReference type="ARBA" id="ARBA00022771"/>
    </source>
</evidence>
<dbReference type="CDD" id="cd20336">
    <property type="entry name" value="Rcat_RBR"/>
    <property type="match status" value="1"/>
</dbReference>
<feature type="transmembrane region" description="Helical" evidence="9">
    <location>
        <begin position="550"/>
        <end position="570"/>
    </location>
</feature>
<dbReference type="SUPFAM" id="SSF57850">
    <property type="entry name" value="RING/U-box"/>
    <property type="match status" value="2"/>
</dbReference>
<dbReference type="InterPro" id="IPR031127">
    <property type="entry name" value="E3_UB_ligase_RBR"/>
</dbReference>
<proteinExistence type="predicted"/>
<dbReference type="Pfam" id="PF22191">
    <property type="entry name" value="IBR_1"/>
    <property type="match status" value="1"/>
</dbReference>
<keyword evidence="1" id="KW-0808">Transferase</keyword>
<feature type="transmembrane region" description="Helical" evidence="9">
    <location>
        <begin position="520"/>
        <end position="544"/>
    </location>
</feature>
<dbReference type="PROSITE" id="PS51873">
    <property type="entry name" value="TRIAD"/>
    <property type="match status" value="1"/>
</dbReference>
<evidence type="ECO:0000313" key="12">
    <source>
        <dbReference type="EMBL" id="CAD9243016.1"/>
    </source>
</evidence>
<accession>A0A7S1TPH5</accession>
<evidence type="ECO:0000259" key="10">
    <source>
        <dbReference type="PROSITE" id="PS50089"/>
    </source>
</evidence>
<dbReference type="InterPro" id="IPR013083">
    <property type="entry name" value="Znf_RING/FYVE/PHD"/>
</dbReference>
<feature type="domain" description="RING-type" evidence="10">
    <location>
        <begin position="150"/>
        <end position="199"/>
    </location>
</feature>
<keyword evidence="2" id="KW-0479">Metal-binding</keyword>
<sequence length="657" mass="71815">MEHPAIRIRSPRASSLTPDSRAKASAWGKQLAIHARARKARESDPADPEIGLLAEDDDAMILVSPTANLLRSASGIFGVDISQQKIQRVLASPMDAPDLDVVPDPRLNASINNAKKMLLSPVLSLAQSIGHGLDGLGIIGPEPTRPTFNCEICFSNVDVALRARLSNCRNPGHRFCRQCLKGWLQSRINDGVTSIPCPMRSCEDTASIDCDVLTMEDDEDASGCDGIASEEEVCELCDPEFVAKYKKFQVLHGPKGDQYRECPRCGQLNRGGVLRNAVSFVYEAFKPVVRCRHCHHRFCFYHGDAHTPGSSCISYHIRVRRKEKKDDMDAALLLNRESRACPKCYSPTVKIGGCNHITCRECERRFGEPTHWCWICGDHFGGGAKGAELAAAHYASNGAQAGGDELPGCPGGQFADAETYTAQNKFRWLSKFVAWLTGGATFALWLWWTWRARWALCALFTIAVLGSWCYKDCGIFHAESMEHAVRSAGSIAGGGAAAAPASALPGADAHIQDRYRWGMAVGMLLVGVWAGFPLAVVMVLYLAFSIAWTAAAICVIVALSPLAAIWYWVLRYSGVYNGHARLDRSVDFLLGAEQSCRVIVFFPLRSNRFGIFISSTLASWLARAWRSCGFKGAAVAAAVHRDDDADSMAFPQNPKPL</sequence>
<dbReference type="PROSITE" id="PS50089">
    <property type="entry name" value="ZF_RING_2"/>
    <property type="match status" value="1"/>
</dbReference>
<evidence type="ECO:0000256" key="8">
    <source>
        <dbReference type="SAM" id="MobiDB-lite"/>
    </source>
</evidence>
<organism evidence="12">
    <name type="scientific">Phaeomonas parva</name>
    <dbReference type="NCBI Taxonomy" id="124430"/>
    <lineage>
        <taxon>Eukaryota</taxon>
        <taxon>Sar</taxon>
        <taxon>Stramenopiles</taxon>
        <taxon>Ochrophyta</taxon>
        <taxon>Pinguiophyceae</taxon>
        <taxon>Pinguiochrysidales</taxon>
        <taxon>Pinguiochrysidaceae</taxon>
        <taxon>Phaeomonas</taxon>
    </lineage>
</organism>
<evidence type="ECO:0000256" key="3">
    <source>
        <dbReference type="ARBA" id="ARBA00022737"/>
    </source>
</evidence>
<dbReference type="Pfam" id="PF00097">
    <property type="entry name" value="zf-C3HC4"/>
    <property type="match status" value="1"/>
</dbReference>